<feature type="compositionally biased region" description="Basic and acidic residues" evidence="2">
    <location>
        <begin position="10"/>
        <end position="26"/>
    </location>
</feature>
<feature type="binding site" evidence="1">
    <location>
        <position position="237"/>
    </location>
    <ligand>
        <name>2-oxoglutarate</name>
        <dbReference type="ChEBI" id="CHEBI:16810"/>
    </ligand>
</feature>
<dbReference type="PANTHER" id="PTHR31573:SF1">
    <property type="entry name" value="DNA OXIDATIVE DEMETHYLASE ALKBH2"/>
    <property type="match status" value="1"/>
</dbReference>
<reference evidence="4 5" key="1">
    <citation type="journal article" date="2018" name="Mol. Biol. Evol.">
        <title>Broad Genomic Sampling Reveals a Smut Pathogenic Ancestry of the Fungal Clade Ustilaginomycotina.</title>
        <authorList>
            <person name="Kijpornyongpan T."/>
            <person name="Mondo S.J."/>
            <person name="Barry K."/>
            <person name="Sandor L."/>
            <person name="Lee J."/>
            <person name="Lipzen A."/>
            <person name="Pangilinan J."/>
            <person name="LaButti K."/>
            <person name="Hainaut M."/>
            <person name="Henrissat B."/>
            <person name="Grigoriev I.V."/>
            <person name="Spatafora J.W."/>
            <person name="Aime M.C."/>
        </authorList>
    </citation>
    <scope>NUCLEOTIDE SEQUENCE [LARGE SCALE GENOMIC DNA]</scope>
    <source>
        <strain evidence="4 5">MCA 3882</strain>
    </source>
</reference>
<accession>A0A316VBG8</accession>
<dbReference type="InterPro" id="IPR037151">
    <property type="entry name" value="AlkB-like_sf"/>
</dbReference>
<dbReference type="EMBL" id="KZ819603">
    <property type="protein sequence ID" value="PWN34892.1"/>
    <property type="molecule type" value="Genomic_DNA"/>
</dbReference>
<feature type="binding site" evidence="1">
    <location>
        <position position="159"/>
    </location>
    <ligand>
        <name>2-oxoglutarate</name>
        <dbReference type="ChEBI" id="CHEBI:16810"/>
    </ligand>
</feature>
<evidence type="ECO:0000313" key="5">
    <source>
        <dbReference type="Proteomes" id="UP000245771"/>
    </source>
</evidence>
<feature type="region of interest" description="Disordered" evidence="2">
    <location>
        <begin position="1"/>
        <end position="39"/>
    </location>
</feature>
<feature type="binding site" evidence="1">
    <location>
        <position position="171"/>
    </location>
    <ligand>
        <name>2-oxoglutarate</name>
        <dbReference type="ChEBI" id="CHEBI:16810"/>
    </ligand>
</feature>
<dbReference type="InterPro" id="IPR005123">
    <property type="entry name" value="Oxoglu/Fe-dep_dioxygenase_dom"/>
</dbReference>
<dbReference type="InterPro" id="IPR027450">
    <property type="entry name" value="AlkB-like"/>
</dbReference>
<dbReference type="Pfam" id="PF13532">
    <property type="entry name" value="2OG-FeII_Oxy_2"/>
    <property type="match status" value="1"/>
</dbReference>
<dbReference type="GeneID" id="37020393"/>
<feature type="binding site" evidence="1">
    <location>
        <position position="249"/>
    </location>
    <ligand>
        <name>2-oxoglutarate</name>
        <dbReference type="ChEBI" id="CHEBI:16810"/>
    </ligand>
</feature>
<dbReference type="SUPFAM" id="SSF51197">
    <property type="entry name" value="Clavaminate synthase-like"/>
    <property type="match status" value="1"/>
</dbReference>
<dbReference type="GO" id="GO:0006307">
    <property type="term" value="P:DNA alkylation repair"/>
    <property type="evidence" value="ECO:0007669"/>
    <property type="project" value="TreeGrafter"/>
</dbReference>
<evidence type="ECO:0000259" key="3">
    <source>
        <dbReference type="PROSITE" id="PS51471"/>
    </source>
</evidence>
<dbReference type="Proteomes" id="UP000245771">
    <property type="component" value="Unassembled WGS sequence"/>
</dbReference>
<dbReference type="GO" id="GO:0051747">
    <property type="term" value="F:cytosine C-5 DNA demethylase activity"/>
    <property type="evidence" value="ECO:0007669"/>
    <property type="project" value="TreeGrafter"/>
</dbReference>
<proteinExistence type="predicted"/>
<gene>
    <name evidence="4" type="ORF">FA14DRAFT_160305</name>
</gene>
<organism evidence="4 5">
    <name type="scientific">Meira miltonrushii</name>
    <dbReference type="NCBI Taxonomy" id="1280837"/>
    <lineage>
        <taxon>Eukaryota</taxon>
        <taxon>Fungi</taxon>
        <taxon>Dikarya</taxon>
        <taxon>Basidiomycota</taxon>
        <taxon>Ustilaginomycotina</taxon>
        <taxon>Exobasidiomycetes</taxon>
        <taxon>Exobasidiales</taxon>
        <taxon>Brachybasidiaceae</taxon>
        <taxon>Meira</taxon>
    </lineage>
</organism>
<feature type="binding site" evidence="1">
    <location>
        <position position="161"/>
    </location>
    <ligand>
        <name>2-oxoglutarate</name>
        <dbReference type="ChEBI" id="CHEBI:16810"/>
    </ligand>
</feature>
<protein>
    <recommendedName>
        <fullName evidence="3">Fe2OG dioxygenase domain-containing protein</fullName>
    </recommendedName>
</protein>
<feature type="binding site" evidence="1">
    <location>
        <position position="255"/>
    </location>
    <ligand>
        <name>2-oxoglutarate</name>
        <dbReference type="ChEBI" id="CHEBI:16810"/>
    </ligand>
</feature>
<evidence type="ECO:0000256" key="2">
    <source>
        <dbReference type="SAM" id="MobiDB-lite"/>
    </source>
</evidence>
<dbReference type="InParanoid" id="A0A316VBG8"/>
<dbReference type="PROSITE" id="PS51471">
    <property type="entry name" value="FE2OG_OXY"/>
    <property type="match status" value="1"/>
</dbReference>
<name>A0A316VBG8_9BASI</name>
<feature type="binding site" evidence="1">
    <location>
        <position position="253"/>
    </location>
    <ligand>
        <name>2-oxoglutarate</name>
        <dbReference type="ChEBI" id="CHEBI:16810"/>
    </ligand>
</feature>
<feature type="domain" description="Fe2OG dioxygenase" evidence="3">
    <location>
        <begin position="152"/>
        <end position="258"/>
    </location>
</feature>
<dbReference type="OrthoDB" id="545910at2759"/>
<dbReference type="GO" id="GO:0008198">
    <property type="term" value="F:ferrous iron binding"/>
    <property type="evidence" value="ECO:0007669"/>
    <property type="project" value="TreeGrafter"/>
</dbReference>
<dbReference type="GO" id="GO:0035516">
    <property type="term" value="F:broad specificity oxidative DNA demethylase activity"/>
    <property type="evidence" value="ECO:0007669"/>
    <property type="project" value="TreeGrafter"/>
</dbReference>
<dbReference type="STRING" id="1280837.A0A316VBG8"/>
<dbReference type="RefSeq" id="XP_025355194.1">
    <property type="nucleotide sequence ID" value="XM_025498612.1"/>
</dbReference>
<evidence type="ECO:0000313" key="4">
    <source>
        <dbReference type="EMBL" id="PWN34892.1"/>
    </source>
</evidence>
<dbReference type="Gene3D" id="2.60.120.590">
    <property type="entry name" value="Alpha-ketoglutarate-dependent dioxygenase AlkB-like"/>
    <property type="match status" value="1"/>
</dbReference>
<dbReference type="AlphaFoldDB" id="A0A316VBG8"/>
<dbReference type="PANTHER" id="PTHR31573">
    <property type="entry name" value="ALPHA-KETOGLUTARATE-DEPENDENT DIOXYGENASE ALKB HOMOLOG 2"/>
    <property type="match status" value="1"/>
</dbReference>
<evidence type="ECO:0000256" key="1">
    <source>
        <dbReference type="PIRSR" id="PIRSR632852-1"/>
    </source>
</evidence>
<dbReference type="InterPro" id="IPR032852">
    <property type="entry name" value="ALKBH2"/>
</dbReference>
<keyword evidence="5" id="KW-1185">Reference proteome</keyword>
<sequence>MYNLRLGAKRGRDEVESANKKPKEEQNEQLETACGTTTDDSQLVPVTRPEFLKAYAIKGMENVYYKHNWIPSTLAHQWRRELNDLLEWYRPKLKVYGREIQQSRKIAAFSTNEGMKLKYSGHDVEMHSPFPPLVEKIAARLATDECLGKEVKFNHCMLNMYEDGSINIGKHSDNLENKVIVTVSLGAERTWIMEEKIKRKKDAMGNKEKVQPKKFKWTLGNGSLLVMQGDVQKLYTHEIPKEPKIKQPRISITFRQLIY</sequence>